<dbReference type="PROSITE" id="PS51318">
    <property type="entry name" value="TAT"/>
    <property type="match status" value="1"/>
</dbReference>
<dbReference type="RefSeq" id="WP_344439607.1">
    <property type="nucleotide sequence ID" value="NZ_BAAALF010000009.1"/>
</dbReference>
<proteinExistence type="predicted"/>
<evidence type="ECO:0000313" key="4">
    <source>
        <dbReference type="EMBL" id="GAA1221723.1"/>
    </source>
</evidence>
<evidence type="ECO:0000256" key="3">
    <source>
        <dbReference type="SAM" id="SignalP"/>
    </source>
</evidence>
<accession>A0ABP4GHV6</accession>
<keyword evidence="3" id="KW-0732">Signal</keyword>
<dbReference type="InterPro" id="IPR006311">
    <property type="entry name" value="TAT_signal"/>
</dbReference>
<keyword evidence="5" id="KW-1185">Reference proteome</keyword>
<evidence type="ECO:0000256" key="1">
    <source>
        <dbReference type="SAM" id="MobiDB-lite"/>
    </source>
</evidence>
<evidence type="ECO:0000313" key="5">
    <source>
        <dbReference type="Proteomes" id="UP001500037"/>
    </source>
</evidence>
<keyword evidence="2" id="KW-0812">Transmembrane</keyword>
<dbReference type="EMBL" id="BAAALF010000009">
    <property type="protein sequence ID" value="GAA1221723.1"/>
    <property type="molecule type" value="Genomic_DNA"/>
</dbReference>
<dbReference type="Proteomes" id="UP001500037">
    <property type="component" value="Unassembled WGS sequence"/>
</dbReference>
<name>A0ABP4GHV6_9ACTN</name>
<evidence type="ECO:0000256" key="2">
    <source>
        <dbReference type="SAM" id="Phobius"/>
    </source>
</evidence>
<feature type="chain" id="PRO_5046885993" description="LPXTG-motif cell wall-anchored protein" evidence="3">
    <location>
        <begin position="33"/>
        <end position="565"/>
    </location>
</feature>
<keyword evidence="2" id="KW-1133">Transmembrane helix</keyword>
<feature type="signal peptide" evidence="3">
    <location>
        <begin position="1"/>
        <end position="32"/>
    </location>
</feature>
<feature type="compositionally biased region" description="Low complexity" evidence="1">
    <location>
        <begin position="493"/>
        <end position="502"/>
    </location>
</feature>
<evidence type="ECO:0008006" key="6">
    <source>
        <dbReference type="Google" id="ProtNLM"/>
    </source>
</evidence>
<reference evidence="5" key="1">
    <citation type="journal article" date="2019" name="Int. J. Syst. Evol. Microbiol.">
        <title>The Global Catalogue of Microorganisms (GCM) 10K type strain sequencing project: providing services to taxonomists for standard genome sequencing and annotation.</title>
        <authorList>
            <consortium name="The Broad Institute Genomics Platform"/>
            <consortium name="The Broad Institute Genome Sequencing Center for Infectious Disease"/>
            <person name="Wu L."/>
            <person name="Ma J."/>
        </authorList>
    </citation>
    <scope>NUCLEOTIDE SEQUENCE [LARGE SCALE GENOMIC DNA]</scope>
    <source>
        <strain evidence="5">JCM 13004</strain>
    </source>
</reference>
<feature type="region of interest" description="Disordered" evidence="1">
    <location>
        <begin position="493"/>
        <end position="526"/>
    </location>
</feature>
<organism evidence="4 5">
    <name type="scientific">Kitasatospora nipponensis</name>
    <dbReference type="NCBI Taxonomy" id="258049"/>
    <lineage>
        <taxon>Bacteria</taxon>
        <taxon>Bacillati</taxon>
        <taxon>Actinomycetota</taxon>
        <taxon>Actinomycetes</taxon>
        <taxon>Kitasatosporales</taxon>
        <taxon>Streptomycetaceae</taxon>
        <taxon>Kitasatospora</taxon>
    </lineage>
</organism>
<gene>
    <name evidence="4" type="ORF">GCM10009665_09920</name>
</gene>
<protein>
    <recommendedName>
        <fullName evidence="6">LPXTG-motif cell wall-anchored protein</fullName>
    </recommendedName>
</protein>
<feature type="transmembrane region" description="Helical" evidence="2">
    <location>
        <begin position="532"/>
        <end position="555"/>
    </location>
</feature>
<sequence>MTSAATRRAVGAGTTALVALLWAATGTLPAQAADQQLKLFLPATMQLPMTAPADPMNDAYSAPNPRVGRTGSTPLHQVQVSFDATALAGIADFHVQFGSGFTCATKGSVVTCDEGDLNYDSINVLQHYWLTSVAGVKPGTTGLLHVTASSPDAPSTSSDVRVSVGGPDLKIKELDQAQHVKPGGTVSPVIEFANLGQVATSKVVVELTVEDGLTADRRASNCEYAQTKPTGGAKQWPGDTEVICALDVAVAPGEVYRLDPIELGVSASAWATEVGLAVYSGEDAPFSQAPGWRAADTFQRGTGAALGGTRTEDAALLGSPRHVYDNSFEYGVLTDNTADLVTLGSWAPQGDGKQGVLSVGLRNDGPASIEYAHSGNDVADVRVTLPHGVTATKVPAECHQQEMTDHSLAYRCETSDIVLTGYRAGFDLTLQVDDPAAAPQVKVDLQDESNWNDPKAASFAFDPNPANNTVQVALGAARATASATPTGAAAAPVAATSAAGTPRASATPSDPTENHDTTAAPGTELAFTGGGAGAGTIAALGTGVLALGIGALAFATRRRRATAQR</sequence>
<comment type="caution">
    <text evidence="4">The sequence shown here is derived from an EMBL/GenBank/DDBJ whole genome shotgun (WGS) entry which is preliminary data.</text>
</comment>
<keyword evidence="2" id="KW-0472">Membrane</keyword>